<reference evidence="5" key="1">
    <citation type="submission" date="2012-12" db="EMBL/GenBank/DDBJ databases">
        <authorList>
            <person name="Hellsten U."/>
            <person name="Grimwood J."/>
            <person name="Chapman J.A."/>
            <person name="Shapiro H."/>
            <person name="Aerts A."/>
            <person name="Otillar R.P."/>
            <person name="Terry A.Y."/>
            <person name="Boore J.L."/>
            <person name="Simakov O."/>
            <person name="Marletaz F."/>
            <person name="Cho S.-J."/>
            <person name="Edsinger-Gonzales E."/>
            <person name="Havlak P."/>
            <person name="Kuo D.-H."/>
            <person name="Larsson T."/>
            <person name="Lv J."/>
            <person name="Arendt D."/>
            <person name="Savage R."/>
            <person name="Osoegawa K."/>
            <person name="de Jong P."/>
            <person name="Lindberg D.R."/>
            <person name="Seaver E.C."/>
            <person name="Weisblat D.A."/>
            <person name="Putnam N.H."/>
            <person name="Grigoriev I.V."/>
            <person name="Rokhsar D.S."/>
        </authorList>
    </citation>
    <scope>NUCLEOTIDE SEQUENCE</scope>
    <source>
        <strain evidence="5">I ESC-2004</strain>
    </source>
</reference>
<dbReference type="EMBL" id="KB311417">
    <property type="protein sequence ID" value="ELT89330.1"/>
    <property type="molecule type" value="Genomic_DNA"/>
</dbReference>
<proteinExistence type="predicted"/>
<dbReference type="InterPro" id="IPR005135">
    <property type="entry name" value="Endo/exonuclease/phosphatase"/>
</dbReference>
<dbReference type="HOGENOM" id="CLU_807110_0_0_1"/>
<evidence type="ECO:0000256" key="1">
    <source>
        <dbReference type="SAM" id="SignalP"/>
    </source>
</evidence>
<evidence type="ECO:0000313" key="3">
    <source>
        <dbReference type="EMBL" id="ELT89330.1"/>
    </source>
</evidence>
<feature type="domain" description="Endonuclease/exonuclease/phosphatase" evidence="2">
    <location>
        <begin position="139"/>
        <end position="326"/>
    </location>
</feature>
<gene>
    <name evidence="3" type="ORF">CAPTEDRAFT_207204</name>
</gene>
<evidence type="ECO:0000259" key="2">
    <source>
        <dbReference type="Pfam" id="PF03372"/>
    </source>
</evidence>
<feature type="signal peptide" evidence="1">
    <location>
        <begin position="1"/>
        <end position="21"/>
    </location>
</feature>
<evidence type="ECO:0000313" key="4">
    <source>
        <dbReference type="EnsemblMetazoa" id="CapteP207204"/>
    </source>
</evidence>
<dbReference type="AlphaFoldDB" id="R7T6Z9"/>
<dbReference type="Gene3D" id="3.60.10.10">
    <property type="entry name" value="Endonuclease/exonuclease/phosphatase"/>
    <property type="match status" value="1"/>
</dbReference>
<keyword evidence="1" id="KW-0732">Signal</keyword>
<evidence type="ECO:0000313" key="5">
    <source>
        <dbReference type="Proteomes" id="UP000014760"/>
    </source>
</evidence>
<dbReference type="OrthoDB" id="10072198at2759"/>
<sequence>MWKVIFVLCVLSQIKVKTGSGETRPGFTICLPQPRHASPTSMPSLCLEFIRALAVKAPARLPTDLYKRLNGLRISRRRLSKCGTKGYGRGVTSIPVQVSALRSADRYVNTARRDASLPTSLVTIEPMTIASSSSCVLLNCRSICNKASEIRDFISDRRMDFLCLTETWLTGTDEDKVVSAALLPDDYAMVHRPRDARGGGVAFIHRRSTTLSQIRLGDYSSFEVLDALVCTARRLRMCVVYRPPPSRRNNLTVAQFMSEFADFLSDIVSLPGEPLIVGDFNFHLDDCGDADASTFSDLLTSFGLKQHVRGPTHEKGHTLDLCCWTNHIQFFADQHQAGGKCSDF</sequence>
<dbReference type="Proteomes" id="UP000014760">
    <property type="component" value="Unassembled WGS sequence"/>
</dbReference>
<name>R7T6Z9_CAPTE</name>
<dbReference type="EMBL" id="AMQN01003290">
    <property type="status" value="NOT_ANNOTATED_CDS"/>
    <property type="molecule type" value="Genomic_DNA"/>
</dbReference>
<reference evidence="3 5" key="2">
    <citation type="journal article" date="2013" name="Nature">
        <title>Insights into bilaterian evolution from three spiralian genomes.</title>
        <authorList>
            <person name="Simakov O."/>
            <person name="Marletaz F."/>
            <person name="Cho S.J."/>
            <person name="Edsinger-Gonzales E."/>
            <person name="Havlak P."/>
            <person name="Hellsten U."/>
            <person name="Kuo D.H."/>
            <person name="Larsson T."/>
            <person name="Lv J."/>
            <person name="Arendt D."/>
            <person name="Savage R."/>
            <person name="Osoegawa K."/>
            <person name="de Jong P."/>
            <person name="Grimwood J."/>
            <person name="Chapman J.A."/>
            <person name="Shapiro H."/>
            <person name="Aerts A."/>
            <person name="Otillar R.P."/>
            <person name="Terry A.Y."/>
            <person name="Boore J.L."/>
            <person name="Grigoriev I.V."/>
            <person name="Lindberg D.R."/>
            <person name="Seaver E.C."/>
            <person name="Weisblat D.A."/>
            <person name="Putnam N.H."/>
            <person name="Rokhsar D.S."/>
        </authorList>
    </citation>
    <scope>NUCLEOTIDE SEQUENCE</scope>
    <source>
        <strain evidence="3 5">I ESC-2004</strain>
    </source>
</reference>
<dbReference type="PANTHER" id="PTHR46670:SF3">
    <property type="entry name" value="ENDONUCLEASE_EXONUCLEASE_PHOSPHATASE DOMAIN-CONTAINING PROTEIN"/>
    <property type="match status" value="1"/>
</dbReference>
<feature type="chain" id="PRO_5008786708" description="Endonuclease/exonuclease/phosphatase domain-containing protein" evidence="1">
    <location>
        <begin position="22"/>
        <end position="344"/>
    </location>
</feature>
<dbReference type="InterPro" id="IPR036691">
    <property type="entry name" value="Endo/exonu/phosph_ase_sf"/>
</dbReference>
<accession>R7T6Z9</accession>
<keyword evidence="5" id="KW-1185">Reference proteome</keyword>
<dbReference type="SUPFAM" id="SSF56219">
    <property type="entry name" value="DNase I-like"/>
    <property type="match status" value="1"/>
</dbReference>
<dbReference type="PANTHER" id="PTHR46670">
    <property type="entry name" value="ENDO/EXONUCLEASE/PHOSPHATASE DOMAIN-CONTAINING PROTEIN"/>
    <property type="match status" value="1"/>
</dbReference>
<dbReference type="GO" id="GO:0003824">
    <property type="term" value="F:catalytic activity"/>
    <property type="evidence" value="ECO:0007669"/>
    <property type="project" value="InterPro"/>
</dbReference>
<protein>
    <recommendedName>
        <fullName evidence="2">Endonuclease/exonuclease/phosphatase domain-containing protein</fullName>
    </recommendedName>
</protein>
<dbReference type="EMBL" id="AMQN01003289">
    <property type="status" value="NOT_ANNOTATED_CDS"/>
    <property type="molecule type" value="Genomic_DNA"/>
</dbReference>
<organism evidence="3">
    <name type="scientific">Capitella teleta</name>
    <name type="common">Polychaete worm</name>
    <dbReference type="NCBI Taxonomy" id="283909"/>
    <lineage>
        <taxon>Eukaryota</taxon>
        <taxon>Metazoa</taxon>
        <taxon>Spiralia</taxon>
        <taxon>Lophotrochozoa</taxon>
        <taxon>Annelida</taxon>
        <taxon>Polychaeta</taxon>
        <taxon>Sedentaria</taxon>
        <taxon>Scolecida</taxon>
        <taxon>Capitellidae</taxon>
        <taxon>Capitella</taxon>
    </lineage>
</organism>
<reference evidence="4" key="3">
    <citation type="submission" date="2015-06" db="UniProtKB">
        <authorList>
            <consortium name="EnsemblMetazoa"/>
        </authorList>
    </citation>
    <scope>IDENTIFICATION</scope>
</reference>
<dbReference type="EnsemblMetazoa" id="CapteT207204">
    <property type="protein sequence ID" value="CapteP207204"/>
    <property type="gene ID" value="CapteG207204"/>
</dbReference>
<dbReference type="Pfam" id="PF03372">
    <property type="entry name" value="Exo_endo_phos"/>
    <property type="match status" value="1"/>
</dbReference>